<reference evidence="2 3" key="1">
    <citation type="submission" date="2018-11" db="EMBL/GenBank/DDBJ databases">
        <authorList>
            <person name="Wuyts S."/>
        </authorList>
    </citation>
    <scope>NUCLEOTIDE SEQUENCE [LARGE SCALE GENOMIC DNA]</scope>
    <source>
        <strain evidence="2">Lactobacillus mudanjiangensis AMBF249</strain>
    </source>
</reference>
<accession>A0A660E079</accession>
<evidence type="ECO:0000313" key="2">
    <source>
        <dbReference type="EMBL" id="VDG29097.1"/>
    </source>
</evidence>
<dbReference type="Proteomes" id="UP000289996">
    <property type="component" value="Unassembled WGS sequence"/>
</dbReference>
<keyword evidence="1" id="KW-0732">Signal</keyword>
<keyword evidence="3" id="KW-1185">Reference proteome</keyword>
<evidence type="ECO:0000256" key="1">
    <source>
        <dbReference type="SAM" id="SignalP"/>
    </source>
</evidence>
<proteinExistence type="predicted"/>
<dbReference type="EMBL" id="UYIG01000130">
    <property type="protein sequence ID" value="VDG29097.1"/>
    <property type="molecule type" value="Genomic_DNA"/>
</dbReference>
<evidence type="ECO:0008006" key="4">
    <source>
        <dbReference type="Google" id="ProtNLM"/>
    </source>
</evidence>
<feature type="chain" id="PRO_5038537852" description="Lipoprotein" evidence="1">
    <location>
        <begin position="25"/>
        <end position="398"/>
    </location>
</feature>
<name>A0A660E079_9LACO</name>
<gene>
    <name evidence="2" type="ORF">MUDAN_MDHGFNIF_00779</name>
</gene>
<feature type="signal peptide" evidence="1">
    <location>
        <begin position="1"/>
        <end position="24"/>
    </location>
</feature>
<dbReference type="PROSITE" id="PS51257">
    <property type="entry name" value="PROKAR_LIPOPROTEIN"/>
    <property type="match status" value="1"/>
</dbReference>
<dbReference type="AlphaFoldDB" id="A0A660E079"/>
<dbReference type="OrthoDB" id="2271465at2"/>
<protein>
    <recommendedName>
        <fullName evidence="4">Lipoprotein</fullName>
    </recommendedName>
</protein>
<evidence type="ECO:0000313" key="3">
    <source>
        <dbReference type="Proteomes" id="UP000289996"/>
    </source>
</evidence>
<organism evidence="2 3">
    <name type="scientific">Lactiplantibacillus mudanjiangensis</name>
    <dbReference type="NCBI Taxonomy" id="1296538"/>
    <lineage>
        <taxon>Bacteria</taxon>
        <taxon>Bacillati</taxon>
        <taxon>Bacillota</taxon>
        <taxon>Bacilli</taxon>
        <taxon>Lactobacillales</taxon>
        <taxon>Lactobacillaceae</taxon>
        <taxon>Lactiplantibacillus</taxon>
    </lineage>
</organism>
<sequence>MKKGYVSIVVLIALLVSGCGSPSASKQKATESSVSKKSAKAKVNPRIGKIISSKKHDYNVPYQMVNKKMKFYRSLKEFGTTGSEYSDYSTEEGNIFGVDKIYQTSKGGTIYHLRRYQSGGLEGLSYKDNSDFDGGYAKASDMQQKSPIKSERVLPKIPYYIAIPYRYWAWNRPVNTAYYTYAVHVLDKFVDQQLYATKEIIKTNGKRYLYLKSKTRKLGWVYAGGNDLVQGTYIDPGKKLLKLNKSEKLHRQIQSIKTLPKKRGRNDSVLLRQRLYTVRNKKGTLVRLLAIGMDNRPVQVDFSHGKPIKLIIYSYLQKPWKIITKSTKLSKHYRAEHFVSNIPLVTAYFYPRNKQKLVTIWIDGTDASSAIEINRNGEATFKTDFGKEIRSYSVKNLE</sequence>